<dbReference type="Gene3D" id="2.60.40.150">
    <property type="entry name" value="C2 domain"/>
    <property type="match status" value="1"/>
</dbReference>
<proteinExistence type="predicted"/>
<dbReference type="SMART" id="SM00239">
    <property type="entry name" value="C2"/>
    <property type="match status" value="1"/>
</dbReference>
<evidence type="ECO:0000313" key="2">
    <source>
        <dbReference type="Proteomes" id="UP000829291"/>
    </source>
</evidence>
<dbReference type="CDD" id="cd00030">
    <property type="entry name" value="C2"/>
    <property type="match status" value="1"/>
</dbReference>
<dbReference type="PANTHER" id="PTHR20837">
    <property type="entry name" value="CENTROSOMAL PROTEIN-RELATED"/>
    <property type="match status" value="1"/>
</dbReference>
<name>A0A6J0BAD6_NEOLC</name>
<dbReference type="GO" id="GO:0035869">
    <property type="term" value="C:ciliary transition zone"/>
    <property type="evidence" value="ECO:0007669"/>
    <property type="project" value="TreeGrafter"/>
</dbReference>
<dbReference type="InterPro" id="IPR035892">
    <property type="entry name" value="C2_domain_sf"/>
</dbReference>
<reference evidence="3" key="1">
    <citation type="submission" date="2025-08" db="UniProtKB">
        <authorList>
            <consortium name="RefSeq"/>
        </authorList>
    </citation>
    <scope>IDENTIFICATION</scope>
    <source>
        <tissue evidence="3">Thorax and Abdomen</tissue>
    </source>
</reference>
<sequence length="782" mass="88311">MSTGLDFVRGSTATPSRSKSRNRLSLCYAYPELTPAEESNSVIATIGSKNLRKLSGINELTEDGLYAGSAQPLTKTVVKPYQLNRSKANNARPKTCCRHLEIAIREVRIDSREQNAAVDVKSVALLYKRKVICRSPSPFNSQLYKLLLRDPPDSANLSIQVQMRDRSSGVLPLPLPKHSVSNSKIEIDFSISTADGVLHSGTVVCTFSLAIEGHQPSRGASMDFYVPSEDPNDPRNATFMRRSKLEREIREVKYFLLDHPALRFDSGEIKPRRRSDGRPEPKEVDNVIIEHASFTLGQMSLRHLFQSRHPLRPSSSTHSQKLRGAKKQFLVVTVLRGVEVPIREESALVQPLLEIEWGDTVHETTTADGSVPIWHQTFRFEAPEQSEDQSIKLRLYDQHPVWGLQWLGEASIPMEVHHDYQELERWVGLSPLSSPVLSLGYVQPSPGHSYTRLYVLMKMEQPGNQRPTDNSSLDSLARAIQRCTIVPYKVENVDDPVDASRLAMLLPSLPLSYGPLTPKQALSLNKVDHFGRAAFLATLLRGLGLQSSVILGSSQTRKCAAYVLTTEENSEATIWDPENGDHYTPGDTRCSLTKVYRLINHQNIWENTQQNIRSVSFKHDMKLSRDWRPIGRTNDAGDSRPTETLELNNCILRGDSEEDFGKRIEEHLKAKISEWRSADCMTTTWNRHAVTMLRGFLPKFNDLRNGQPDKKELKQLCRAYYTHGFIVNLRHSSLAELAEQVMSTKIHKTFGPIEFALACHVQRYIGNAHSLWLGIVVMRSRE</sequence>
<accession>A0A6J0BAD6</accession>
<evidence type="ECO:0000259" key="1">
    <source>
        <dbReference type="PROSITE" id="PS50004"/>
    </source>
</evidence>
<dbReference type="InParanoid" id="A0A6J0BAD6"/>
<dbReference type="InterPro" id="IPR000008">
    <property type="entry name" value="C2_dom"/>
</dbReference>
<dbReference type="InterPro" id="IPR052434">
    <property type="entry name" value="Tectonic-like_complex_comp"/>
</dbReference>
<dbReference type="Pfam" id="PF24656">
    <property type="entry name" value="CEPT76_peptidase"/>
    <property type="match status" value="1"/>
</dbReference>
<dbReference type="OrthoDB" id="2162143at2759"/>
<dbReference type="GeneID" id="107217979"/>
<dbReference type="AlphaFoldDB" id="A0A6J0BAD6"/>
<dbReference type="KEGG" id="nlo:107217979"/>
<keyword evidence="2" id="KW-1185">Reference proteome</keyword>
<feature type="domain" description="C2" evidence="1">
    <location>
        <begin position="309"/>
        <end position="427"/>
    </location>
</feature>
<evidence type="ECO:0000313" key="3">
    <source>
        <dbReference type="RefSeq" id="XP_015511191.2"/>
    </source>
</evidence>
<dbReference type="SUPFAM" id="SSF49562">
    <property type="entry name" value="C2 domain (Calcium/lipid-binding domain, CaLB)"/>
    <property type="match status" value="1"/>
</dbReference>
<dbReference type="GO" id="GO:1905515">
    <property type="term" value="P:non-motile cilium assembly"/>
    <property type="evidence" value="ECO:0007669"/>
    <property type="project" value="TreeGrafter"/>
</dbReference>
<dbReference type="InterPro" id="IPR056290">
    <property type="entry name" value="CEPT76/DRC7_peptidase-like_dom"/>
</dbReference>
<dbReference type="Pfam" id="PF00168">
    <property type="entry name" value="C2"/>
    <property type="match status" value="1"/>
</dbReference>
<organism evidence="3">
    <name type="scientific">Neodiprion lecontei</name>
    <name type="common">Redheaded pine sawfly</name>
    <dbReference type="NCBI Taxonomy" id="441921"/>
    <lineage>
        <taxon>Eukaryota</taxon>
        <taxon>Metazoa</taxon>
        <taxon>Ecdysozoa</taxon>
        <taxon>Arthropoda</taxon>
        <taxon>Hexapoda</taxon>
        <taxon>Insecta</taxon>
        <taxon>Pterygota</taxon>
        <taxon>Neoptera</taxon>
        <taxon>Endopterygota</taxon>
        <taxon>Hymenoptera</taxon>
        <taxon>Tenthredinoidea</taxon>
        <taxon>Diprionidae</taxon>
        <taxon>Diprioninae</taxon>
        <taxon>Neodiprion</taxon>
    </lineage>
</organism>
<dbReference type="PROSITE" id="PS50004">
    <property type="entry name" value="C2"/>
    <property type="match status" value="1"/>
</dbReference>
<dbReference type="RefSeq" id="XP_015511191.2">
    <property type="nucleotide sequence ID" value="XM_015655705.2"/>
</dbReference>
<gene>
    <name evidence="3" type="primary">LOC107217979</name>
</gene>
<dbReference type="GO" id="GO:1904491">
    <property type="term" value="P:protein localization to ciliary transition zone"/>
    <property type="evidence" value="ECO:0007669"/>
    <property type="project" value="TreeGrafter"/>
</dbReference>
<protein>
    <submittedName>
        <fullName evidence="3">Coiled-coil and C2 domain-containing protein 2A-like</fullName>
    </submittedName>
</protein>
<dbReference type="PANTHER" id="PTHR20837:SF0">
    <property type="entry name" value="COILED-COIL AND C2 DOMAIN-CONTAINING PROTEIN 2A"/>
    <property type="match status" value="1"/>
</dbReference>
<dbReference type="Proteomes" id="UP000829291">
    <property type="component" value="Chromosome 6"/>
</dbReference>